<dbReference type="InterPro" id="IPR031926">
    <property type="entry name" value="TMEM135_N"/>
</dbReference>
<accession>A0A8H7BRT9</accession>
<dbReference type="OrthoDB" id="291792at2759"/>
<dbReference type="EMBL" id="JABAYA010000086">
    <property type="protein sequence ID" value="KAF7725989.1"/>
    <property type="molecule type" value="Genomic_DNA"/>
</dbReference>
<name>A0A8H7BRT9_9FUNG</name>
<dbReference type="Pfam" id="PF15982">
    <property type="entry name" value="TMEM135_C_rich"/>
    <property type="match status" value="1"/>
</dbReference>
<evidence type="ECO:0000259" key="2">
    <source>
        <dbReference type="Pfam" id="PF15982"/>
    </source>
</evidence>
<keyword evidence="1" id="KW-0812">Transmembrane</keyword>
<evidence type="ECO:0000313" key="3">
    <source>
        <dbReference type="EMBL" id="KAF7725989.1"/>
    </source>
</evidence>
<gene>
    <name evidence="3" type="ORF">EC973_009135</name>
</gene>
<evidence type="ECO:0000313" key="4">
    <source>
        <dbReference type="Proteomes" id="UP000605846"/>
    </source>
</evidence>
<dbReference type="PANTHER" id="PTHR12459">
    <property type="entry name" value="TRANSMEMBRANE PROTEIN 135-RELATED"/>
    <property type="match status" value="1"/>
</dbReference>
<protein>
    <recommendedName>
        <fullName evidence="2">Transmembrane protein 135 N-terminal domain-containing protein</fullName>
    </recommendedName>
</protein>
<keyword evidence="1" id="KW-1133">Transmembrane helix</keyword>
<reference evidence="3" key="1">
    <citation type="submission" date="2020-01" db="EMBL/GenBank/DDBJ databases">
        <title>Genome Sequencing of Three Apophysomyces-Like Fungal Strains Confirms a Novel Fungal Genus in the Mucoromycota with divergent Burkholderia-like Endosymbiotic Bacteria.</title>
        <authorList>
            <person name="Stajich J.E."/>
            <person name="Macias A.M."/>
            <person name="Carter-House D."/>
            <person name="Lovett B."/>
            <person name="Kasson L.R."/>
            <person name="Berry K."/>
            <person name="Grigoriev I."/>
            <person name="Chang Y."/>
            <person name="Spatafora J."/>
            <person name="Kasson M.T."/>
        </authorList>
    </citation>
    <scope>NUCLEOTIDE SEQUENCE</scope>
    <source>
        <strain evidence="3">NRRL A-21654</strain>
    </source>
</reference>
<dbReference type="PANTHER" id="PTHR12459:SF6">
    <property type="entry name" value="GB|AAD46013.1"/>
    <property type="match status" value="1"/>
</dbReference>
<dbReference type="Proteomes" id="UP000605846">
    <property type="component" value="Unassembled WGS sequence"/>
</dbReference>
<feature type="domain" description="Transmembrane protein 135 N-terminal" evidence="2">
    <location>
        <begin position="263"/>
        <end position="398"/>
    </location>
</feature>
<evidence type="ECO:0000256" key="1">
    <source>
        <dbReference type="SAM" id="Phobius"/>
    </source>
</evidence>
<dbReference type="AlphaFoldDB" id="A0A8H7BRT9"/>
<feature type="transmembrane region" description="Helical" evidence="1">
    <location>
        <begin position="49"/>
        <end position="69"/>
    </location>
</feature>
<sequence length="448" mass="51343">MASSIQRTSSYQRLKAKLIRNPSERADPKDWPTPKNTAELLQHAVKGGARAFILAYGVRAGVNFCLYLLRVMRKKAPIARILAASFKNMDSLRFGAMFGSFAFLWKFVNNGMRIYRGKDDRLNGLVGGAVAGLSILFEKKERRVDIAQQLFVRALQAIYNAGKARDIFYFRNGDALLFGLTCAQVMYAYTMQPQTLPPDFYSFMIKAARCPKPALLLNEKNVRGFPINPQEALQFVQKMRPTKHALSVTRELSPYPDIVPCGVIHPWLDSCNAVAAERFAQVFKSMMPVYGTLHFVPMLLLRTKHVMNEPTKMLSKTALATLKSGAFLASFVTLYQYQVCLHRNLVESGWTKFNSKYLYYLYGFTCSYSSIFLEDKKRRSELALYVLPKAIQSFYSIAYQRHWIIKIKHFEVIMTSIAMGIIMSFYQEEPDVLSSFVRKIMYQFFQKN</sequence>
<keyword evidence="4" id="KW-1185">Reference proteome</keyword>
<keyword evidence="1" id="KW-0472">Membrane</keyword>
<dbReference type="InterPro" id="IPR026749">
    <property type="entry name" value="Tmem135"/>
</dbReference>
<feature type="transmembrane region" description="Helical" evidence="1">
    <location>
        <begin position="90"/>
        <end position="108"/>
    </location>
</feature>
<proteinExistence type="predicted"/>
<dbReference type="Pfam" id="PF02466">
    <property type="entry name" value="Tim17"/>
    <property type="match status" value="1"/>
</dbReference>
<organism evidence="3 4">
    <name type="scientific">Apophysomyces ossiformis</name>
    <dbReference type="NCBI Taxonomy" id="679940"/>
    <lineage>
        <taxon>Eukaryota</taxon>
        <taxon>Fungi</taxon>
        <taxon>Fungi incertae sedis</taxon>
        <taxon>Mucoromycota</taxon>
        <taxon>Mucoromycotina</taxon>
        <taxon>Mucoromycetes</taxon>
        <taxon>Mucorales</taxon>
        <taxon>Mucorineae</taxon>
        <taxon>Mucoraceae</taxon>
        <taxon>Apophysomyces</taxon>
    </lineage>
</organism>
<comment type="caution">
    <text evidence="3">The sequence shown here is derived from an EMBL/GenBank/DDBJ whole genome shotgun (WGS) entry which is preliminary data.</text>
</comment>